<name>A0ABU2RZN6_9ACTN</name>
<gene>
    <name evidence="4" type="ORF">RM779_06370</name>
</gene>
<keyword evidence="1" id="KW-0418">Kinase</keyword>
<reference evidence="5" key="1">
    <citation type="submission" date="2023-07" db="EMBL/GenBank/DDBJ databases">
        <title>30 novel species of actinomycetes from the DSMZ collection.</title>
        <authorList>
            <person name="Nouioui I."/>
        </authorList>
    </citation>
    <scope>NUCLEOTIDE SEQUENCE [LARGE SCALE GENOMIC DNA]</scope>
    <source>
        <strain evidence="5">DSM 41886</strain>
    </source>
</reference>
<dbReference type="Gene3D" id="3.30.565.10">
    <property type="entry name" value="Histidine kinase-like ATPase, C-terminal domain"/>
    <property type="match status" value="1"/>
</dbReference>
<proteinExistence type="predicted"/>
<dbReference type="GO" id="GO:0005524">
    <property type="term" value="F:ATP binding"/>
    <property type="evidence" value="ECO:0007669"/>
    <property type="project" value="UniProtKB-KW"/>
</dbReference>
<evidence type="ECO:0000256" key="2">
    <source>
        <dbReference type="SAM" id="MobiDB-lite"/>
    </source>
</evidence>
<dbReference type="Proteomes" id="UP001183615">
    <property type="component" value="Unassembled WGS sequence"/>
</dbReference>
<dbReference type="EMBL" id="JAVREV010000003">
    <property type="protein sequence ID" value="MDT0442224.1"/>
    <property type="molecule type" value="Genomic_DNA"/>
</dbReference>
<comment type="caution">
    <text evidence="4">The sequence shown here is derived from an EMBL/GenBank/DDBJ whole genome shotgun (WGS) entry which is preliminary data.</text>
</comment>
<feature type="region of interest" description="Disordered" evidence="2">
    <location>
        <begin position="1"/>
        <end position="20"/>
    </location>
</feature>
<dbReference type="CDD" id="cd16936">
    <property type="entry name" value="HATPase_RsbW-like"/>
    <property type="match status" value="1"/>
</dbReference>
<feature type="domain" description="Histidine kinase/HSP90-like ATPase" evidence="3">
    <location>
        <begin position="39"/>
        <end position="143"/>
    </location>
</feature>
<dbReference type="Pfam" id="PF13581">
    <property type="entry name" value="HATPase_c_2"/>
    <property type="match status" value="1"/>
</dbReference>
<keyword evidence="4" id="KW-0067">ATP-binding</keyword>
<accession>A0ABU2RZN6</accession>
<dbReference type="RefSeq" id="WP_311616663.1">
    <property type="nucleotide sequence ID" value="NZ_JAVREV010000003.1"/>
</dbReference>
<sequence length="154" mass="16309">MVTKAERQPRRQCAGRRRPARPWRSAVEWRDVPQTSGHARDLTRAYLAGPAVDARAVDLDAVLLVVSELVTNAIRHAGGVTGFCLEAGPRGVAVFVSDASSLRPVSGEHVPGRAGGFGWRLVRQLGSAVTVSVGPGAGKTVRVHVPVPDHARAV</sequence>
<dbReference type="PANTHER" id="PTHR35526:SF3">
    <property type="entry name" value="ANTI-SIGMA-F FACTOR RSBW"/>
    <property type="match status" value="1"/>
</dbReference>
<keyword evidence="5" id="KW-1185">Reference proteome</keyword>
<evidence type="ECO:0000313" key="5">
    <source>
        <dbReference type="Proteomes" id="UP001183615"/>
    </source>
</evidence>
<evidence type="ECO:0000256" key="1">
    <source>
        <dbReference type="ARBA" id="ARBA00022527"/>
    </source>
</evidence>
<evidence type="ECO:0000313" key="4">
    <source>
        <dbReference type="EMBL" id="MDT0442224.1"/>
    </source>
</evidence>
<dbReference type="InterPro" id="IPR036890">
    <property type="entry name" value="HATPase_C_sf"/>
</dbReference>
<dbReference type="InterPro" id="IPR003594">
    <property type="entry name" value="HATPase_dom"/>
</dbReference>
<protein>
    <submittedName>
        <fullName evidence="4">ATP-binding protein</fullName>
    </submittedName>
</protein>
<dbReference type="SUPFAM" id="SSF55874">
    <property type="entry name" value="ATPase domain of HSP90 chaperone/DNA topoisomerase II/histidine kinase"/>
    <property type="match status" value="1"/>
</dbReference>
<dbReference type="InterPro" id="IPR050267">
    <property type="entry name" value="Anti-sigma-factor_SerPK"/>
</dbReference>
<dbReference type="PANTHER" id="PTHR35526">
    <property type="entry name" value="ANTI-SIGMA-F FACTOR RSBW-RELATED"/>
    <property type="match status" value="1"/>
</dbReference>
<keyword evidence="4" id="KW-0547">Nucleotide-binding</keyword>
<keyword evidence="1" id="KW-0723">Serine/threonine-protein kinase</keyword>
<keyword evidence="1" id="KW-0808">Transferase</keyword>
<organism evidence="4 5">
    <name type="scientific">Streptomyces johnsoniae</name>
    <dbReference type="NCBI Taxonomy" id="3075532"/>
    <lineage>
        <taxon>Bacteria</taxon>
        <taxon>Bacillati</taxon>
        <taxon>Actinomycetota</taxon>
        <taxon>Actinomycetes</taxon>
        <taxon>Kitasatosporales</taxon>
        <taxon>Streptomycetaceae</taxon>
        <taxon>Streptomyces</taxon>
    </lineage>
</organism>
<evidence type="ECO:0000259" key="3">
    <source>
        <dbReference type="Pfam" id="PF13581"/>
    </source>
</evidence>